<comment type="caution">
    <text evidence="10">The sequence shown here is derived from an EMBL/GenBank/DDBJ whole genome shotgun (WGS) entry which is preliminary data.</text>
</comment>
<comment type="similarity">
    <text evidence="2">Belongs to the class-I pyridoxal-phosphate-dependent aminotransferase family.</text>
</comment>
<dbReference type="PANTHER" id="PTHR11879:SF55">
    <property type="entry name" value="GLUTAMATE OXALOACETATE TRANSAMINASE 1, ISOFORM B"/>
    <property type="match status" value="1"/>
</dbReference>
<dbReference type="FunFam" id="3.90.1150.10:FF:000001">
    <property type="entry name" value="Aspartate aminotransferase"/>
    <property type="match status" value="1"/>
</dbReference>
<dbReference type="AlphaFoldDB" id="A0A8K0X4M6"/>
<dbReference type="Proteomes" id="UP000813385">
    <property type="component" value="Unassembled WGS sequence"/>
</dbReference>
<dbReference type="PANTHER" id="PTHR11879">
    <property type="entry name" value="ASPARTATE AMINOTRANSFERASE"/>
    <property type="match status" value="1"/>
</dbReference>
<keyword evidence="7" id="KW-0663">Pyridoxal phosphate</keyword>
<protein>
    <recommendedName>
        <fullName evidence="4">aspartate transaminase</fullName>
        <ecNumber evidence="4">2.6.1.1</ecNumber>
    </recommendedName>
    <alternativeName>
        <fullName evidence="8">Transaminase A</fullName>
    </alternativeName>
</protein>
<gene>
    <name evidence="10" type="ORF">B0T11DRAFT_93180</name>
</gene>
<dbReference type="NCBIfam" id="NF006719">
    <property type="entry name" value="PRK09257.1"/>
    <property type="match status" value="1"/>
</dbReference>
<reference evidence="10" key="1">
    <citation type="journal article" date="2021" name="Nat. Commun.">
        <title>Genetic determinants of endophytism in the Arabidopsis root mycobiome.</title>
        <authorList>
            <person name="Mesny F."/>
            <person name="Miyauchi S."/>
            <person name="Thiergart T."/>
            <person name="Pickel B."/>
            <person name="Atanasova L."/>
            <person name="Karlsson M."/>
            <person name="Huettel B."/>
            <person name="Barry K.W."/>
            <person name="Haridas S."/>
            <person name="Chen C."/>
            <person name="Bauer D."/>
            <person name="Andreopoulos W."/>
            <person name="Pangilinan J."/>
            <person name="LaButti K."/>
            <person name="Riley R."/>
            <person name="Lipzen A."/>
            <person name="Clum A."/>
            <person name="Drula E."/>
            <person name="Henrissat B."/>
            <person name="Kohler A."/>
            <person name="Grigoriev I.V."/>
            <person name="Martin F.M."/>
            <person name="Hacquard S."/>
        </authorList>
    </citation>
    <scope>NUCLEOTIDE SEQUENCE</scope>
    <source>
        <strain evidence="10">MPI-CAGE-AT-0016</strain>
    </source>
</reference>
<keyword evidence="5" id="KW-0032">Aminotransferase</keyword>
<dbReference type="CDD" id="cd00609">
    <property type="entry name" value="AAT_like"/>
    <property type="match status" value="1"/>
</dbReference>
<dbReference type="Gene3D" id="3.90.1150.10">
    <property type="entry name" value="Aspartate Aminotransferase, domain 1"/>
    <property type="match status" value="1"/>
</dbReference>
<dbReference type="GO" id="GO:0005829">
    <property type="term" value="C:cytosol"/>
    <property type="evidence" value="ECO:0007669"/>
    <property type="project" value="TreeGrafter"/>
</dbReference>
<dbReference type="InterPro" id="IPR015421">
    <property type="entry name" value="PyrdxlP-dep_Trfase_major"/>
</dbReference>
<dbReference type="PRINTS" id="PR00799">
    <property type="entry name" value="TRANSAMINASE"/>
</dbReference>
<name>A0A8K0X4M6_9PEZI</name>
<evidence type="ECO:0000256" key="8">
    <source>
        <dbReference type="ARBA" id="ARBA00030923"/>
    </source>
</evidence>
<evidence type="ECO:0000256" key="2">
    <source>
        <dbReference type="ARBA" id="ARBA00007441"/>
    </source>
</evidence>
<evidence type="ECO:0000256" key="6">
    <source>
        <dbReference type="ARBA" id="ARBA00022679"/>
    </source>
</evidence>
<feature type="domain" description="Aminotransferase class I/classII large" evidence="9">
    <location>
        <begin position="34"/>
        <end position="406"/>
    </location>
</feature>
<evidence type="ECO:0000256" key="7">
    <source>
        <dbReference type="ARBA" id="ARBA00022898"/>
    </source>
</evidence>
<dbReference type="InterPro" id="IPR000796">
    <property type="entry name" value="Asp_trans"/>
</dbReference>
<dbReference type="GO" id="GO:0006532">
    <property type="term" value="P:aspartate biosynthetic process"/>
    <property type="evidence" value="ECO:0007669"/>
    <property type="project" value="TreeGrafter"/>
</dbReference>
<comment type="subunit">
    <text evidence="3">Homodimer.</text>
</comment>
<dbReference type="OrthoDB" id="6752799at2759"/>
<evidence type="ECO:0000313" key="10">
    <source>
        <dbReference type="EMBL" id="KAH7363359.1"/>
    </source>
</evidence>
<keyword evidence="6 10" id="KW-0808">Transferase</keyword>
<dbReference type="Pfam" id="PF00155">
    <property type="entry name" value="Aminotran_1_2"/>
    <property type="match status" value="1"/>
</dbReference>
<evidence type="ECO:0000256" key="1">
    <source>
        <dbReference type="ARBA" id="ARBA00001933"/>
    </source>
</evidence>
<accession>A0A8K0X4M6</accession>
<proteinExistence type="inferred from homology"/>
<dbReference type="SUPFAM" id="SSF53383">
    <property type="entry name" value="PLP-dependent transferases"/>
    <property type="match status" value="1"/>
</dbReference>
<dbReference type="EC" id="2.6.1.1" evidence="4"/>
<keyword evidence="11" id="KW-1185">Reference proteome</keyword>
<dbReference type="InterPro" id="IPR015424">
    <property type="entry name" value="PyrdxlP-dep_Trfase"/>
</dbReference>
<dbReference type="EMBL" id="JAGPXD010000003">
    <property type="protein sequence ID" value="KAH7363359.1"/>
    <property type="molecule type" value="Genomic_DNA"/>
</dbReference>
<dbReference type="InterPro" id="IPR015422">
    <property type="entry name" value="PyrdxlP-dep_Trfase_small"/>
</dbReference>
<comment type="cofactor">
    <cofactor evidence="1">
        <name>pyridoxal 5'-phosphate</name>
        <dbReference type="ChEBI" id="CHEBI:597326"/>
    </cofactor>
</comment>
<evidence type="ECO:0000259" key="9">
    <source>
        <dbReference type="Pfam" id="PF00155"/>
    </source>
</evidence>
<evidence type="ECO:0000313" key="11">
    <source>
        <dbReference type="Proteomes" id="UP000813385"/>
    </source>
</evidence>
<evidence type="ECO:0000256" key="5">
    <source>
        <dbReference type="ARBA" id="ARBA00022576"/>
    </source>
</evidence>
<sequence length="416" mass="46047">MSFNTIFPVNIVPQAPADLHYGLRAEFQEDAHPDKINLVIGAYKDEAGQPWVLPVVKKAAQLYHSDLRQNHEYLPLSGDPSFCSAAAKVLFGDKLRIEFNRRCSSQTISGTGAVHLGAMFLARFLHASNPTVYLSDPTWDNHAPIFRHVGLLVKWYPYYAKETKSLDIEGMIQTLESAPRGSIVVLQACAHNPTGLDPTPDQWKRLALVVQKSGLFPFFDCAYQGFATGDLARDSFPVRYFAEQGIEMFVAQSFSKNLGLYGQRTGCLHFMAAPGPDAQETAARVASQLAALQRVEISTPPVYGAKIASLVLNDKNLFEEWGEDLKTMSGRIASMRALLSKGLETRQTPGDWSHITTQIGMFAYTGLTAEQVNLLRSRWHVYMLPSGRMSVSGLNEGNVDYVASAIDDVVRNPFEI</sequence>
<organism evidence="10 11">
    <name type="scientific">Plectosphaerella cucumerina</name>
    <dbReference type="NCBI Taxonomy" id="40658"/>
    <lineage>
        <taxon>Eukaryota</taxon>
        <taxon>Fungi</taxon>
        <taxon>Dikarya</taxon>
        <taxon>Ascomycota</taxon>
        <taxon>Pezizomycotina</taxon>
        <taxon>Sordariomycetes</taxon>
        <taxon>Hypocreomycetidae</taxon>
        <taxon>Glomerellales</taxon>
        <taxon>Plectosphaerellaceae</taxon>
        <taxon>Plectosphaerella</taxon>
    </lineage>
</organism>
<dbReference type="FunFam" id="3.40.640.10:FF:000066">
    <property type="entry name" value="Aspartate aminotransferase"/>
    <property type="match status" value="1"/>
</dbReference>
<evidence type="ECO:0000256" key="3">
    <source>
        <dbReference type="ARBA" id="ARBA00011738"/>
    </source>
</evidence>
<dbReference type="Gene3D" id="3.40.640.10">
    <property type="entry name" value="Type I PLP-dependent aspartate aminotransferase-like (Major domain)"/>
    <property type="match status" value="1"/>
</dbReference>
<dbReference type="InterPro" id="IPR004839">
    <property type="entry name" value="Aminotransferase_I/II_large"/>
</dbReference>
<dbReference type="GO" id="GO:0030170">
    <property type="term" value="F:pyridoxal phosphate binding"/>
    <property type="evidence" value="ECO:0007669"/>
    <property type="project" value="InterPro"/>
</dbReference>
<dbReference type="GO" id="GO:0004069">
    <property type="term" value="F:L-aspartate:2-oxoglutarate aminotransferase activity"/>
    <property type="evidence" value="ECO:0007669"/>
    <property type="project" value="UniProtKB-EC"/>
</dbReference>
<evidence type="ECO:0000256" key="4">
    <source>
        <dbReference type="ARBA" id="ARBA00012753"/>
    </source>
</evidence>